<organism evidence="1 2">
    <name type="scientific">Ixodes persulcatus</name>
    <name type="common">Taiga tick</name>
    <dbReference type="NCBI Taxonomy" id="34615"/>
    <lineage>
        <taxon>Eukaryota</taxon>
        <taxon>Metazoa</taxon>
        <taxon>Ecdysozoa</taxon>
        <taxon>Arthropoda</taxon>
        <taxon>Chelicerata</taxon>
        <taxon>Arachnida</taxon>
        <taxon>Acari</taxon>
        <taxon>Parasitiformes</taxon>
        <taxon>Ixodida</taxon>
        <taxon>Ixodoidea</taxon>
        <taxon>Ixodidae</taxon>
        <taxon>Ixodinae</taxon>
        <taxon>Ixodes</taxon>
    </lineage>
</organism>
<gene>
    <name evidence="1" type="ORF">HPB47_024909</name>
</gene>
<dbReference type="Proteomes" id="UP000805193">
    <property type="component" value="Unassembled WGS sequence"/>
</dbReference>
<accession>A0AC60Q3C2</accession>
<keyword evidence="2" id="KW-1185">Reference proteome</keyword>
<sequence>MADPERERRERLHDDNVRNFLSELVRKEREGNLIEDESPSTKEKKWQTVGGKKRQKKLEKEYSTAVKKEDRTHRVTRDQLLTGIVKAAGVPLAIAHMEDSIRINAKSNTVSVLTNDQERAQRYAEVRSFHVQDKRVDVYGHGTTPDRFRRIVVPKLLNPETEVDEEETGVHEMLEDAQRRTSEDARTAERSTTTRQKYVECLICGGQHYTGCRDCKERFKPYQEPKNLPKKVPLKKEDFVEISPPKEDERKNEQGRSYLQALRTKKQAPLQEKRDDNPAMAEIAALKKAMKEERAAFEKQLREERAAFERQQKEERAAFQKEINDLKQRLQNDGGNNGRRQDPRRAALPTPPLTSQHYGQMEQDEEHKTTQTRKVLRRRRQRSDSEGTEASVTDVESVKGDHSYGASPYQQGPATYGETLRKFRHQRKTLGMPHKKLSRAQESTWRKLQAKNTLTPRILRRSWPDLFSGRCEDCGLAEGSWSHVYWTCSRNPLPPTLTVTISDIGEEDLPAWEQLLAAEDYEVQLAIITRTQAIEDGFESG</sequence>
<evidence type="ECO:0000313" key="2">
    <source>
        <dbReference type="Proteomes" id="UP000805193"/>
    </source>
</evidence>
<evidence type="ECO:0000313" key="1">
    <source>
        <dbReference type="EMBL" id="KAG0428110.1"/>
    </source>
</evidence>
<comment type="caution">
    <text evidence="1">The sequence shown here is derived from an EMBL/GenBank/DDBJ whole genome shotgun (WGS) entry which is preliminary data.</text>
</comment>
<name>A0AC60Q3C2_IXOPE</name>
<dbReference type="EMBL" id="JABSTQ010009563">
    <property type="protein sequence ID" value="KAG0428110.1"/>
    <property type="molecule type" value="Genomic_DNA"/>
</dbReference>
<reference evidence="1 2" key="1">
    <citation type="journal article" date="2020" name="Cell">
        <title>Large-Scale Comparative Analyses of Tick Genomes Elucidate Their Genetic Diversity and Vector Capacities.</title>
        <authorList>
            <consortium name="Tick Genome and Microbiome Consortium (TIGMIC)"/>
            <person name="Jia N."/>
            <person name="Wang J."/>
            <person name="Shi W."/>
            <person name="Du L."/>
            <person name="Sun Y."/>
            <person name="Zhan W."/>
            <person name="Jiang J.F."/>
            <person name="Wang Q."/>
            <person name="Zhang B."/>
            <person name="Ji P."/>
            <person name="Bell-Sakyi L."/>
            <person name="Cui X.M."/>
            <person name="Yuan T.T."/>
            <person name="Jiang B.G."/>
            <person name="Yang W.F."/>
            <person name="Lam T.T."/>
            <person name="Chang Q.C."/>
            <person name="Ding S.J."/>
            <person name="Wang X.J."/>
            <person name="Zhu J.G."/>
            <person name="Ruan X.D."/>
            <person name="Zhao L."/>
            <person name="Wei J.T."/>
            <person name="Ye R.Z."/>
            <person name="Que T.C."/>
            <person name="Du C.H."/>
            <person name="Zhou Y.H."/>
            <person name="Cheng J.X."/>
            <person name="Dai P.F."/>
            <person name="Guo W.B."/>
            <person name="Han X.H."/>
            <person name="Huang E.J."/>
            <person name="Li L.F."/>
            <person name="Wei W."/>
            <person name="Gao Y.C."/>
            <person name="Liu J.Z."/>
            <person name="Shao H.Z."/>
            <person name="Wang X."/>
            <person name="Wang C.C."/>
            <person name="Yang T.C."/>
            <person name="Huo Q.B."/>
            <person name="Li W."/>
            <person name="Chen H.Y."/>
            <person name="Chen S.E."/>
            <person name="Zhou L.G."/>
            <person name="Ni X.B."/>
            <person name="Tian J.H."/>
            <person name="Sheng Y."/>
            <person name="Liu T."/>
            <person name="Pan Y.S."/>
            <person name="Xia L.Y."/>
            <person name="Li J."/>
            <person name="Zhao F."/>
            <person name="Cao W.C."/>
        </authorList>
    </citation>
    <scope>NUCLEOTIDE SEQUENCE [LARGE SCALE GENOMIC DNA]</scope>
    <source>
        <strain evidence="1">Iper-2018</strain>
    </source>
</reference>
<proteinExistence type="predicted"/>
<protein>
    <submittedName>
        <fullName evidence="1">Uncharacterized protein</fullName>
    </submittedName>
</protein>